<name>A0A0A8YWI7_ARUDO</name>
<protein>
    <submittedName>
        <fullName evidence="1">Uncharacterized protein</fullName>
    </submittedName>
</protein>
<organism evidence="1">
    <name type="scientific">Arundo donax</name>
    <name type="common">Giant reed</name>
    <name type="synonym">Donax arundinaceus</name>
    <dbReference type="NCBI Taxonomy" id="35708"/>
    <lineage>
        <taxon>Eukaryota</taxon>
        <taxon>Viridiplantae</taxon>
        <taxon>Streptophyta</taxon>
        <taxon>Embryophyta</taxon>
        <taxon>Tracheophyta</taxon>
        <taxon>Spermatophyta</taxon>
        <taxon>Magnoliopsida</taxon>
        <taxon>Liliopsida</taxon>
        <taxon>Poales</taxon>
        <taxon>Poaceae</taxon>
        <taxon>PACMAD clade</taxon>
        <taxon>Arundinoideae</taxon>
        <taxon>Arundineae</taxon>
        <taxon>Arundo</taxon>
    </lineage>
</organism>
<reference evidence="1" key="1">
    <citation type="submission" date="2014-09" db="EMBL/GenBank/DDBJ databases">
        <authorList>
            <person name="Magalhaes I.L.F."/>
            <person name="Oliveira U."/>
            <person name="Santos F.R."/>
            <person name="Vidigal T.H.D.A."/>
            <person name="Brescovit A.D."/>
            <person name="Santos A.J."/>
        </authorList>
    </citation>
    <scope>NUCLEOTIDE SEQUENCE</scope>
    <source>
        <tissue evidence="1">Shoot tissue taken approximately 20 cm above the soil surface</tissue>
    </source>
</reference>
<proteinExistence type="predicted"/>
<reference evidence="1" key="2">
    <citation type="journal article" date="2015" name="Data Brief">
        <title>Shoot transcriptome of the giant reed, Arundo donax.</title>
        <authorList>
            <person name="Barrero R.A."/>
            <person name="Guerrero F.D."/>
            <person name="Moolhuijzen P."/>
            <person name="Goolsby J.A."/>
            <person name="Tidwell J."/>
            <person name="Bellgard S.E."/>
            <person name="Bellgard M.I."/>
        </authorList>
    </citation>
    <scope>NUCLEOTIDE SEQUENCE</scope>
    <source>
        <tissue evidence="1">Shoot tissue taken approximately 20 cm above the soil surface</tissue>
    </source>
</reference>
<dbReference type="EMBL" id="GBRH01268117">
    <property type="protein sequence ID" value="JAD29778.1"/>
    <property type="molecule type" value="Transcribed_RNA"/>
</dbReference>
<dbReference type="AlphaFoldDB" id="A0A0A8YWI7"/>
<sequence>MNHHFGLPYLPPTLEHHSLPSSWKMYGSIS</sequence>
<evidence type="ECO:0000313" key="1">
    <source>
        <dbReference type="EMBL" id="JAD29778.1"/>
    </source>
</evidence>
<accession>A0A0A8YWI7</accession>